<accession>A0A1C3X5I4</accession>
<dbReference type="UniPathway" id="UPA00109">
    <property type="reaction ID" value="UER00189"/>
</dbReference>
<dbReference type="InterPro" id="IPR020861">
    <property type="entry name" value="Triosephosphate_isomerase_AS"/>
</dbReference>
<feature type="active site" description="Electrophile" evidence="9">
    <location>
        <position position="82"/>
    </location>
</feature>
<dbReference type="PROSITE" id="PS51440">
    <property type="entry name" value="TIM_2"/>
    <property type="match status" value="1"/>
</dbReference>
<dbReference type="GO" id="GO:0006094">
    <property type="term" value="P:gluconeogenesis"/>
    <property type="evidence" value="ECO:0007669"/>
    <property type="project" value="UniProtKB-UniRule"/>
</dbReference>
<comment type="function">
    <text evidence="9">Involved in the gluconeogenesis. Catalyzes stereospecifically the conversion of dihydroxyacetone phosphate (DHAP) to D-glyceraldehyde-3-phosphate (G3P).</text>
</comment>
<dbReference type="FunFam" id="3.20.20.70:FF:000016">
    <property type="entry name" value="Triosephosphate isomerase"/>
    <property type="match status" value="1"/>
</dbReference>
<keyword evidence="7 9" id="KW-0324">Glycolysis</keyword>
<dbReference type="PROSITE" id="PS00171">
    <property type="entry name" value="TIM_1"/>
    <property type="match status" value="1"/>
</dbReference>
<dbReference type="InterPro" id="IPR035990">
    <property type="entry name" value="TIM_sf"/>
</dbReference>
<dbReference type="UniPathway" id="UPA00138"/>
<dbReference type="GO" id="GO:0005829">
    <property type="term" value="C:cytosol"/>
    <property type="evidence" value="ECO:0007669"/>
    <property type="project" value="TreeGrafter"/>
</dbReference>
<dbReference type="EMBL" id="FMAF01000025">
    <property type="protein sequence ID" value="SCB47489.1"/>
    <property type="molecule type" value="Genomic_DNA"/>
</dbReference>
<dbReference type="InterPro" id="IPR022896">
    <property type="entry name" value="TrioseP_Isoase_bac/euk"/>
</dbReference>
<comment type="pathway">
    <text evidence="9 10">Carbohydrate biosynthesis; gluconeogenesis.</text>
</comment>
<dbReference type="InterPro" id="IPR013785">
    <property type="entry name" value="Aldolase_TIM"/>
</dbReference>
<organism evidence="11 12">
    <name type="scientific">Rhizobium lusitanum</name>
    <dbReference type="NCBI Taxonomy" id="293958"/>
    <lineage>
        <taxon>Bacteria</taxon>
        <taxon>Pseudomonadati</taxon>
        <taxon>Pseudomonadota</taxon>
        <taxon>Alphaproteobacteria</taxon>
        <taxon>Hyphomicrobiales</taxon>
        <taxon>Rhizobiaceae</taxon>
        <taxon>Rhizobium/Agrobacterium group</taxon>
        <taxon>Rhizobium</taxon>
    </lineage>
</organism>
<dbReference type="HAMAP" id="MF_00147_B">
    <property type="entry name" value="TIM_B"/>
    <property type="match status" value="1"/>
</dbReference>
<sequence>MNGLASSLTEIEALRGLTGNTACDIVVCPPLTLVEKAFERAKGSTIAIGAQDCHAQASGAHTGDVSAFMLAEVGARFVILGHSERRSTYRETDATVAAKAAMAHVAGLTSIICVGETREDRDAGKAIDVVCAQIEGSVPHGANSANTAIAYEPVWAIGTGVVPTVEQIEEVHSFIRHMLEERLGEDGRRVRIVYGGSVKASNASAIFAVQNVDGALVGGASLNAAEFAGIISVAN</sequence>
<evidence type="ECO:0000256" key="7">
    <source>
        <dbReference type="ARBA" id="ARBA00023152"/>
    </source>
</evidence>
<proteinExistence type="inferred from homology"/>
<keyword evidence="8 9" id="KW-0413">Isomerase</keyword>
<dbReference type="CDD" id="cd00311">
    <property type="entry name" value="TIM"/>
    <property type="match status" value="1"/>
</dbReference>
<name>A0A1C3X5I4_9HYPH</name>
<dbReference type="PANTHER" id="PTHR21139">
    <property type="entry name" value="TRIOSEPHOSPHATE ISOMERASE"/>
    <property type="match status" value="1"/>
</dbReference>
<evidence type="ECO:0000313" key="12">
    <source>
        <dbReference type="Proteomes" id="UP000199205"/>
    </source>
</evidence>
<dbReference type="UniPathway" id="UPA01066"/>
<evidence type="ECO:0000256" key="5">
    <source>
        <dbReference type="ARBA" id="ARBA00022432"/>
    </source>
</evidence>
<dbReference type="NCBIfam" id="TIGR00419">
    <property type="entry name" value="tim"/>
    <property type="match status" value="1"/>
</dbReference>
<evidence type="ECO:0000256" key="8">
    <source>
        <dbReference type="ARBA" id="ARBA00023235"/>
    </source>
</evidence>
<feature type="binding site" evidence="9">
    <location>
        <begin position="218"/>
        <end position="219"/>
    </location>
    <ligand>
        <name>substrate</name>
    </ligand>
</feature>
<feature type="binding site" evidence="9">
    <location>
        <position position="197"/>
    </location>
    <ligand>
        <name>substrate</name>
    </ligand>
</feature>
<dbReference type="Pfam" id="PF00121">
    <property type="entry name" value="TIM"/>
    <property type="match status" value="1"/>
</dbReference>
<feature type="active site" description="Proton acceptor" evidence="9">
    <location>
        <position position="152"/>
    </location>
</feature>
<evidence type="ECO:0000256" key="10">
    <source>
        <dbReference type="RuleBase" id="RU363013"/>
    </source>
</evidence>
<comment type="similarity">
    <text evidence="4 9 10">Belongs to the triosephosphate isomerase family.</text>
</comment>
<comment type="catalytic activity">
    <reaction evidence="1">
        <text>L-erythrulose 1-phosphate = D-erythrulose 4-phosphate</text>
        <dbReference type="Rhea" id="RHEA:49588"/>
        <dbReference type="ChEBI" id="CHEBI:58002"/>
        <dbReference type="ChEBI" id="CHEBI:90796"/>
        <dbReference type="EC" id="5.3.1.33"/>
    </reaction>
</comment>
<dbReference type="GO" id="GO:0046166">
    <property type="term" value="P:glyceraldehyde-3-phosphate biosynthetic process"/>
    <property type="evidence" value="ECO:0007669"/>
    <property type="project" value="TreeGrafter"/>
</dbReference>
<evidence type="ECO:0000256" key="3">
    <source>
        <dbReference type="ARBA" id="ARBA00004939"/>
    </source>
</evidence>
<dbReference type="Proteomes" id="UP000199205">
    <property type="component" value="Unassembled WGS sequence"/>
</dbReference>
<dbReference type="GO" id="GO:0019563">
    <property type="term" value="P:glycerol catabolic process"/>
    <property type="evidence" value="ECO:0007669"/>
    <property type="project" value="TreeGrafter"/>
</dbReference>
<feature type="binding site" evidence="9">
    <location>
        <position position="158"/>
    </location>
    <ligand>
        <name>substrate</name>
    </ligand>
</feature>
<comment type="catalytic activity">
    <reaction evidence="9 10">
        <text>D-glyceraldehyde 3-phosphate = dihydroxyacetone phosphate</text>
        <dbReference type="Rhea" id="RHEA:18585"/>
        <dbReference type="ChEBI" id="CHEBI:57642"/>
        <dbReference type="ChEBI" id="CHEBI:59776"/>
        <dbReference type="EC" id="5.3.1.1"/>
    </reaction>
</comment>
<dbReference type="InterPro" id="IPR000652">
    <property type="entry name" value="Triosephosphate_isomerase"/>
</dbReference>
<gene>
    <name evidence="9" type="primary">tpiA</name>
    <name evidence="11" type="ORF">GA0061101_12572</name>
</gene>
<keyword evidence="5 9" id="KW-0312">Gluconeogenesis</keyword>
<evidence type="ECO:0000256" key="9">
    <source>
        <dbReference type="HAMAP-Rule" id="MF_00147"/>
    </source>
</evidence>
<comment type="caution">
    <text evidence="9">Lacks conserved residue(s) required for the propagation of feature annotation.</text>
</comment>
<evidence type="ECO:0000256" key="4">
    <source>
        <dbReference type="ARBA" id="ARBA00007422"/>
    </source>
</evidence>
<dbReference type="GO" id="GO:0004807">
    <property type="term" value="F:triose-phosphate isomerase activity"/>
    <property type="evidence" value="ECO:0007669"/>
    <property type="project" value="UniProtKB-UniRule"/>
</dbReference>
<dbReference type="EC" id="5.3.1.1" evidence="9 10"/>
<comment type="subcellular location">
    <subcellularLocation>
        <location evidence="9 10">Cytoplasm</location>
    </subcellularLocation>
</comment>
<evidence type="ECO:0000313" key="11">
    <source>
        <dbReference type="EMBL" id="SCB47489.1"/>
    </source>
</evidence>
<evidence type="ECO:0000256" key="2">
    <source>
        <dbReference type="ARBA" id="ARBA00004680"/>
    </source>
</evidence>
<dbReference type="SUPFAM" id="SSF51351">
    <property type="entry name" value="Triosephosphate isomerase (TIM)"/>
    <property type="match status" value="1"/>
</dbReference>
<evidence type="ECO:0000256" key="1">
    <source>
        <dbReference type="ARBA" id="ARBA00000148"/>
    </source>
</evidence>
<dbReference type="Gene3D" id="3.20.20.70">
    <property type="entry name" value="Aldolase class I"/>
    <property type="match status" value="1"/>
</dbReference>
<comment type="subunit">
    <text evidence="9 10">Homodimer.</text>
</comment>
<protein>
    <recommendedName>
        <fullName evidence="9 10">Triosephosphate isomerase</fullName>
        <shortName evidence="9">TIM</shortName>
        <shortName evidence="9">TPI</shortName>
        <ecNumber evidence="9 10">5.3.1.1</ecNumber>
    </recommendedName>
    <alternativeName>
        <fullName evidence="9">Triose-phosphate isomerase</fullName>
    </alternativeName>
</protein>
<comment type="pathway">
    <text evidence="2 9 10">Carbohydrate degradation; glycolysis; D-glyceraldehyde 3-phosphate from glycerone phosphate: step 1/1.</text>
</comment>
<dbReference type="GO" id="GO:0006096">
    <property type="term" value="P:glycolytic process"/>
    <property type="evidence" value="ECO:0007669"/>
    <property type="project" value="UniProtKB-UniRule"/>
</dbReference>
<keyword evidence="6 9" id="KW-0963">Cytoplasm</keyword>
<dbReference type="PANTHER" id="PTHR21139:SF42">
    <property type="entry name" value="TRIOSEPHOSPHATE ISOMERASE"/>
    <property type="match status" value="1"/>
</dbReference>
<comment type="pathway">
    <text evidence="3">Carbohydrate metabolism; erythritol degradation.</text>
</comment>
<reference evidence="11 12" key="1">
    <citation type="submission" date="2016-08" db="EMBL/GenBank/DDBJ databases">
        <authorList>
            <person name="Seilhamer J.J."/>
        </authorList>
    </citation>
    <scope>NUCLEOTIDE SEQUENCE [LARGE SCALE GENOMIC DNA]</scope>
    <source>
        <strain evidence="11 12">P1-7</strain>
    </source>
</reference>
<dbReference type="AlphaFoldDB" id="A0A1C3X5I4"/>
<evidence type="ECO:0000256" key="6">
    <source>
        <dbReference type="ARBA" id="ARBA00022490"/>
    </source>
</evidence>